<dbReference type="Proteomes" id="UP000663505">
    <property type="component" value="Chromosome"/>
</dbReference>
<dbReference type="AlphaFoldDB" id="A0A9X7VZ85"/>
<name>A0A9X7VZ85_9BACL</name>
<organism evidence="8 9">
    <name type="scientific">Alicyclobacillus mengziensis</name>
    <dbReference type="NCBI Taxonomy" id="2931921"/>
    <lineage>
        <taxon>Bacteria</taxon>
        <taxon>Bacillati</taxon>
        <taxon>Bacillota</taxon>
        <taxon>Bacilli</taxon>
        <taxon>Bacillales</taxon>
        <taxon>Alicyclobacillaceae</taxon>
        <taxon>Alicyclobacillus</taxon>
    </lineage>
</organism>
<dbReference type="InterPro" id="IPR006137">
    <property type="entry name" value="NADH_UbQ_OxRdtase-like_20kDa"/>
</dbReference>
<dbReference type="GO" id="GO:0046872">
    <property type="term" value="F:metal ion binding"/>
    <property type="evidence" value="ECO:0007669"/>
    <property type="project" value="UniProtKB-KW"/>
</dbReference>
<reference evidence="8 9" key="1">
    <citation type="submission" date="2021-02" db="EMBL/GenBank/DDBJ databases">
        <title>Alicyclobacillus curvatus sp. nov. and Alicyclobacillus mengziensis sp. nov., two acidophilic bacteria isolated from acid mine drainage.</title>
        <authorList>
            <person name="Huang Y."/>
        </authorList>
    </citation>
    <scope>NUCLEOTIDE SEQUENCE [LARGE SCALE GENOMIC DNA]</scope>
    <source>
        <strain evidence="8 9">S30H14</strain>
    </source>
</reference>
<dbReference type="SUPFAM" id="SSF56770">
    <property type="entry name" value="HydA/Nqo6-like"/>
    <property type="match status" value="1"/>
</dbReference>
<evidence type="ECO:0000256" key="5">
    <source>
        <dbReference type="ARBA" id="ARBA00023004"/>
    </source>
</evidence>
<dbReference type="InterPro" id="IPR052375">
    <property type="entry name" value="Complex_I_20kDa-like"/>
</dbReference>
<evidence type="ECO:0000256" key="3">
    <source>
        <dbReference type="ARBA" id="ARBA00022485"/>
    </source>
</evidence>
<accession>A0A9X7VZ85</accession>
<dbReference type="Gene3D" id="3.40.50.12280">
    <property type="match status" value="1"/>
</dbReference>
<evidence type="ECO:0000259" key="7">
    <source>
        <dbReference type="Pfam" id="PF01058"/>
    </source>
</evidence>
<keyword evidence="9" id="KW-1185">Reference proteome</keyword>
<dbReference type="PANTHER" id="PTHR42989">
    <property type="entry name" value="HYDROGENASE-4 COMPONENT I"/>
    <property type="match status" value="1"/>
</dbReference>
<feature type="domain" description="NADH:ubiquinone oxidoreductase-like 20kDa subunit" evidence="7">
    <location>
        <begin position="18"/>
        <end position="129"/>
    </location>
</feature>
<proteinExistence type="inferred from homology"/>
<keyword evidence="6" id="KW-0411">Iron-sulfur</keyword>
<keyword evidence="4" id="KW-0479">Metal-binding</keyword>
<evidence type="ECO:0000313" key="9">
    <source>
        <dbReference type="Proteomes" id="UP000663505"/>
    </source>
</evidence>
<dbReference type="Pfam" id="PF01058">
    <property type="entry name" value="Oxidored_q6"/>
    <property type="match status" value="1"/>
</dbReference>
<comment type="similarity">
    <text evidence="2">Belongs to the complex I 20 kDa subunit family.</text>
</comment>
<dbReference type="PANTHER" id="PTHR42989:SF1">
    <property type="entry name" value="FORMATE HYDROGENLYASE SUBUNIT 7-RELATED"/>
    <property type="match status" value="1"/>
</dbReference>
<comment type="cofactor">
    <cofactor evidence="1">
        <name>[4Fe-4S] cluster</name>
        <dbReference type="ChEBI" id="CHEBI:49883"/>
    </cofactor>
</comment>
<evidence type="ECO:0000313" key="8">
    <source>
        <dbReference type="EMBL" id="QSO47803.1"/>
    </source>
</evidence>
<dbReference type="EMBL" id="CP071182">
    <property type="protein sequence ID" value="QSO47803.1"/>
    <property type="molecule type" value="Genomic_DNA"/>
</dbReference>
<protein>
    <submittedName>
        <fullName evidence="8">Oxidoreductase</fullName>
    </submittedName>
</protein>
<gene>
    <name evidence="8" type="ORF">JZ786_01785</name>
</gene>
<evidence type="ECO:0000256" key="2">
    <source>
        <dbReference type="ARBA" id="ARBA00009173"/>
    </source>
</evidence>
<dbReference type="RefSeq" id="WP_206657146.1">
    <property type="nucleotide sequence ID" value="NZ_CP071182.1"/>
</dbReference>
<evidence type="ECO:0000256" key="4">
    <source>
        <dbReference type="ARBA" id="ARBA00022723"/>
    </source>
</evidence>
<evidence type="ECO:0000256" key="1">
    <source>
        <dbReference type="ARBA" id="ARBA00001966"/>
    </source>
</evidence>
<keyword evidence="5" id="KW-0408">Iron</keyword>
<dbReference type="KEGG" id="afx:JZ786_01785"/>
<evidence type="ECO:0000256" key="6">
    <source>
        <dbReference type="ARBA" id="ARBA00023014"/>
    </source>
</evidence>
<keyword evidence="3" id="KW-0004">4Fe-4S</keyword>
<sequence length="144" mass="15408">MRLQQRSLQLRHVDAGSCNACEQELGALLGKDYDIQKYGIDFVASPRHADALVVTGPVTDTMKTAVTKVWEAVARPRQLVAVGDCAAGCGVCQGAYASHGGVASGLQLPDLVIHGCPPNPSHILEQLRSLQLRNGQTKPDHEQD</sequence>
<dbReference type="GO" id="GO:0051539">
    <property type="term" value="F:4 iron, 4 sulfur cluster binding"/>
    <property type="evidence" value="ECO:0007669"/>
    <property type="project" value="UniProtKB-KW"/>
</dbReference>